<dbReference type="InterPro" id="IPR008271">
    <property type="entry name" value="Ser/Thr_kinase_AS"/>
</dbReference>
<feature type="binding site" evidence="4">
    <location>
        <position position="101"/>
    </location>
    <ligand>
        <name>ATP</name>
        <dbReference type="ChEBI" id="CHEBI:30616"/>
    </ligand>
</feature>
<accession>A0ABD2X846</accession>
<dbReference type="Gene3D" id="3.30.200.20">
    <property type="entry name" value="Phosphorylase Kinase, domain 1"/>
    <property type="match status" value="1"/>
</dbReference>
<sequence length="326" mass="36737">MASSRPAISIVKCLSPRKLTNVTNIERLNPHINQQNKLTVQRVIQNSLGSLHSKIDSPYKKKIITEGITDKNWIVLGNGGFGTVYKVYYKGEAVAAKVIKKNQQKNLIKIMEKEVAYLRHSNIVKILKVDEGPALTLITMELCGNSLQEVLQKNSISIQQKIHIWKSISKALIYCHKMHVIHADVKPKNVLMGQDKKPKLADFGSAVFTNDPYPLNFFHGTPGYAAPEVVQNKALTPSSDIYSLGVLAWQMLSRKSPFEGLHKHTILYLTGKGITPPDKDLADGCNGKYKDLYRKCWNEIPEDRPNLLIIMNQLNQLENNCKEESH</sequence>
<comment type="similarity">
    <text evidence="5">Belongs to the protein kinase superfamily.</text>
</comment>
<dbReference type="GO" id="GO:0006950">
    <property type="term" value="P:response to stress"/>
    <property type="evidence" value="ECO:0007669"/>
    <property type="project" value="UniProtKB-ARBA"/>
</dbReference>
<keyword evidence="1 5" id="KW-0723">Serine/threonine-protein kinase</keyword>
<dbReference type="SUPFAM" id="SSF56112">
    <property type="entry name" value="Protein kinase-like (PK-like)"/>
    <property type="match status" value="1"/>
</dbReference>
<dbReference type="InterPro" id="IPR017441">
    <property type="entry name" value="Protein_kinase_ATP_BS"/>
</dbReference>
<evidence type="ECO:0000313" key="8">
    <source>
        <dbReference type="Proteomes" id="UP001627154"/>
    </source>
</evidence>
<keyword evidence="1 5" id="KW-0418">Kinase</keyword>
<evidence type="ECO:0000256" key="1">
    <source>
        <dbReference type="ARBA" id="ARBA00022527"/>
    </source>
</evidence>
<dbReference type="PROSITE" id="PS00108">
    <property type="entry name" value="PROTEIN_KINASE_ST"/>
    <property type="match status" value="1"/>
</dbReference>
<protein>
    <recommendedName>
        <fullName evidence="6">Protein kinase domain-containing protein</fullName>
    </recommendedName>
</protein>
<dbReference type="EMBL" id="JBJJXI010000049">
    <property type="protein sequence ID" value="KAL3401180.1"/>
    <property type="molecule type" value="Genomic_DNA"/>
</dbReference>
<dbReference type="InterPro" id="IPR000719">
    <property type="entry name" value="Prot_kinase_dom"/>
</dbReference>
<keyword evidence="1 5" id="KW-0808">Transferase</keyword>
<gene>
    <name evidence="7" type="ORF">TKK_005787</name>
</gene>
<dbReference type="Gene3D" id="1.10.510.10">
    <property type="entry name" value="Transferase(Phosphotransferase) domain 1"/>
    <property type="match status" value="1"/>
</dbReference>
<evidence type="ECO:0000313" key="7">
    <source>
        <dbReference type="EMBL" id="KAL3401180.1"/>
    </source>
</evidence>
<comment type="caution">
    <text evidence="7">The sequence shown here is derived from an EMBL/GenBank/DDBJ whole genome shotgun (WGS) entry which is preliminary data.</text>
</comment>
<name>A0ABD2X846_9HYME</name>
<keyword evidence="8" id="KW-1185">Reference proteome</keyword>
<evidence type="ECO:0000256" key="4">
    <source>
        <dbReference type="PROSITE-ProRule" id="PRU10141"/>
    </source>
</evidence>
<evidence type="ECO:0000256" key="3">
    <source>
        <dbReference type="ARBA" id="ARBA00022840"/>
    </source>
</evidence>
<dbReference type="InterPro" id="IPR051681">
    <property type="entry name" value="Ser/Thr_Kinases-Pseudokinases"/>
</dbReference>
<proteinExistence type="inferred from homology"/>
<keyword evidence="2 4" id="KW-0547">Nucleotide-binding</keyword>
<dbReference type="GO" id="GO:0004674">
    <property type="term" value="F:protein serine/threonine kinase activity"/>
    <property type="evidence" value="ECO:0007669"/>
    <property type="project" value="UniProtKB-KW"/>
</dbReference>
<dbReference type="PRINTS" id="PR00109">
    <property type="entry name" value="TYRKINASE"/>
</dbReference>
<feature type="domain" description="Protein kinase" evidence="6">
    <location>
        <begin position="70"/>
        <end position="326"/>
    </location>
</feature>
<evidence type="ECO:0000256" key="2">
    <source>
        <dbReference type="ARBA" id="ARBA00022741"/>
    </source>
</evidence>
<dbReference type="InterPro" id="IPR001245">
    <property type="entry name" value="Ser-Thr/Tyr_kinase_cat_dom"/>
</dbReference>
<evidence type="ECO:0000256" key="5">
    <source>
        <dbReference type="RuleBase" id="RU000304"/>
    </source>
</evidence>
<dbReference type="AlphaFoldDB" id="A0ABD2X846"/>
<organism evidence="7 8">
    <name type="scientific">Trichogramma kaykai</name>
    <dbReference type="NCBI Taxonomy" id="54128"/>
    <lineage>
        <taxon>Eukaryota</taxon>
        <taxon>Metazoa</taxon>
        <taxon>Ecdysozoa</taxon>
        <taxon>Arthropoda</taxon>
        <taxon>Hexapoda</taxon>
        <taxon>Insecta</taxon>
        <taxon>Pterygota</taxon>
        <taxon>Neoptera</taxon>
        <taxon>Endopterygota</taxon>
        <taxon>Hymenoptera</taxon>
        <taxon>Apocrita</taxon>
        <taxon>Proctotrupomorpha</taxon>
        <taxon>Chalcidoidea</taxon>
        <taxon>Trichogrammatidae</taxon>
        <taxon>Trichogramma</taxon>
    </lineage>
</organism>
<dbReference type="PROSITE" id="PS00107">
    <property type="entry name" value="PROTEIN_KINASE_ATP"/>
    <property type="match status" value="1"/>
</dbReference>
<evidence type="ECO:0000259" key="6">
    <source>
        <dbReference type="PROSITE" id="PS50011"/>
    </source>
</evidence>
<dbReference type="SMART" id="SM00220">
    <property type="entry name" value="S_TKc"/>
    <property type="match status" value="1"/>
</dbReference>
<dbReference type="PANTHER" id="PTHR44329">
    <property type="entry name" value="SERINE/THREONINE-PROTEIN KINASE TNNI3K-RELATED"/>
    <property type="match status" value="1"/>
</dbReference>
<dbReference type="Pfam" id="PF00069">
    <property type="entry name" value="Pkinase"/>
    <property type="match status" value="1"/>
</dbReference>
<dbReference type="Proteomes" id="UP001627154">
    <property type="component" value="Unassembled WGS sequence"/>
</dbReference>
<dbReference type="InterPro" id="IPR011009">
    <property type="entry name" value="Kinase-like_dom_sf"/>
</dbReference>
<dbReference type="PROSITE" id="PS50011">
    <property type="entry name" value="PROTEIN_KINASE_DOM"/>
    <property type="match status" value="1"/>
</dbReference>
<keyword evidence="3 4" id="KW-0067">ATP-binding</keyword>
<dbReference type="GO" id="GO:0005524">
    <property type="term" value="F:ATP binding"/>
    <property type="evidence" value="ECO:0007669"/>
    <property type="project" value="UniProtKB-UniRule"/>
</dbReference>
<reference evidence="7 8" key="1">
    <citation type="journal article" date="2024" name="bioRxiv">
        <title>A reference genome for Trichogramma kaykai: A tiny desert-dwelling parasitoid wasp with competing sex-ratio distorters.</title>
        <authorList>
            <person name="Culotta J."/>
            <person name="Lindsey A.R."/>
        </authorList>
    </citation>
    <scope>NUCLEOTIDE SEQUENCE [LARGE SCALE GENOMIC DNA]</scope>
    <source>
        <strain evidence="7 8">KSX58</strain>
    </source>
</reference>